<proteinExistence type="predicted"/>
<dbReference type="RefSeq" id="WP_310837911.1">
    <property type="nucleotide sequence ID" value="NZ_JAVLSM010000009.1"/>
</dbReference>
<dbReference type="EMBL" id="JAVRAA010000004">
    <property type="protein sequence ID" value="MDT0336949.1"/>
    <property type="molecule type" value="Genomic_DNA"/>
</dbReference>
<organism evidence="1">
    <name type="scientific">Herbaspirillum huttiense subsp. nephrolepidis</name>
    <dbReference type="NCBI Taxonomy" id="3075126"/>
    <lineage>
        <taxon>Bacteria</taxon>
        <taxon>Pseudomonadati</taxon>
        <taxon>Pseudomonadota</taxon>
        <taxon>Betaproteobacteria</taxon>
        <taxon>Burkholderiales</taxon>
        <taxon>Oxalobacteraceae</taxon>
        <taxon>Herbaspirillum</taxon>
    </lineage>
</organism>
<dbReference type="AlphaFoldDB" id="A0AAE4G878"/>
<name>A0AAE4G878_9BURK</name>
<comment type="caution">
    <text evidence="1">The sequence shown here is derived from an EMBL/GenBank/DDBJ whole genome shotgun (WGS) entry which is preliminary data.</text>
</comment>
<accession>A0AAE4G878</accession>
<sequence>MQEHIITSYVGVGPLRFGMNRCEVHQILGTPLSTKKSRFFDESRDYWNENGLQLTFSETDDGLLEIGLSPNLPNVQLNGLKLFEVPGAYAFKVLHEWDSAPLSKTGTSIFLKLGLAAGGFLYEDDSDKSVTVFAKGRWDWLSQKN</sequence>
<evidence type="ECO:0000313" key="1">
    <source>
        <dbReference type="EMBL" id="MDT0336949.1"/>
    </source>
</evidence>
<gene>
    <name evidence="1" type="ORF">RJN63_08940</name>
</gene>
<protein>
    <submittedName>
        <fullName evidence="1">Uncharacterized protein</fullName>
    </submittedName>
</protein>
<reference evidence="1" key="1">
    <citation type="submission" date="2023-02" db="EMBL/GenBank/DDBJ databases">
        <title>Description of Herbaspirillum huttiense subsp. nephrolepsisexaltata and Herbaspirillum huttiense subsp. lycopersicon.</title>
        <authorList>
            <person name="Poudel M."/>
            <person name="Sharma A."/>
            <person name="Goss E."/>
            <person name="Tapia J.H."/>
            <person name="Harmon C.M."/>
            <person name="Jones J.B."/>
        </authorList>
    </citation>
    <scope>NUCLEOTIDE SEQUENCE</scope>
    <source>
        <strain evidence="1">NC40101</strain>
    </source>
</reference>